<dbReference type="AlphaFoldDB" id="A0AAU6Q418"/>
<protein>
    <submittedName>
        <fullName evidence="2">Uncharacterized protein</fullName>
    </submittedName>
</protein>
<proteinExistence type="predicted"/>
<name>A0AAU6Q418_9DEIO</name>
<dbReference type="RefSeq" id="WP_339096281.1">
    <property type="nucleotide sequence ID" value="NZ_CP149782.1"/>
</dbReference>
<feature type="signal peptide" evidence="1">
    <location>
        <begin position="1"/>
        <end position="19"/>
    </location>
</feature>
<dbReference type="EMBL" id="CP149782">
    <property type="protein sequence ID" value="WYF45109.1"/>
    <property type="molecule type" value="Genomic_DNA"/>
</dbReference>
<gene>
    <name evidence="2" type="ORF">WDJ50_03035</name>
</gene>
<accession>A0AAU6Q418</accession>
<feature type="chain" id="PRO_5043515016" evidence="1">
    <location>
        <begin position="20"/>
        <end position="60"/>
    </location>
</feature>
<keyword evidence="1" id="KW-0732">Signal</keyword>
<reference evidence="2" key="1">
    <citation type="submission" date="2024-03" db="EMBL/GenBank/DDBJ databases">
        <title>Deinococcus weizhi sp. nov., isolated from human skin.</title>
        <authorList>
            <person name="Wei Z."/>
            <person name="Tian F."/>
            <person name="Yang C."/>
            <person name="Xin L.T."/>
            <person name="Wen Z.J."/>
            <person name="Lan K.C."/>
            <person name="Yu L."/>
            <person name="Zhe W."/>
            <person name="Dan F.D."/>
            <person name="Jun W."/>
            <person name="Rui Z."/>
            <person name="Yong X.J."/>
            <person name="Ting Y."/>
            <person name="Wei X."/>
            <person name="Xu Z.G."/>
            <person name="Xin Z."/>
            <person name="Dong F.G."/>
            <person name="Ni X.M."/>
            <person name="Zheng M.G."/>
            <person name="Chun Y."/>
            <person name="Qian W.X."/>
        </authorList>
    </citation>
    <scope>NUCLEOTIDE SEQUENCE</scope>
    <source>
        <strain evidence="2">VB142</strain>
    </source>
</reference>
<evidence type="ECO:0000256" key="1">
    <source>
        <dbReference type="SAM" id="SignalP"/>
    </source>
</evidence>
<sequence>MFRTLVLLAALAGSAVAQAASPTVAVHFPSGQTVKVPVPKSGDVALAQARLMRYSRLTVA</sequence>
<evidence type="ECO:0000313" key="2">
    <source>
        <dbReference type="EMBL" id="WYF45109.1"/>
    </source>
</evidence>
<organism evidence="2">
    <name type="scientific">Deinococcus sp. VB142</name>
    <dbReference type="NCBI Taxonomy" id="3112952"/>
    <lineage>
        <taxon>Bacteria</taxon>
        <taxon>Thermotogati</taxon>
        <taxon>Deinococcota</taxon>
        <taxon>Deinococci</taxon>
        <taxon>Deinococcales</taxon>
        <taxon>Deinococcaceae</taxon>
        <taxon>Deinococcus</taxon>
    </lineage>
</organism>